<name>A0A1A0LVD4_MYCMU</name>
<protein>
    <submittedName>
        <fullName evidence="2">Transcriptional regulator</fullName>
    </submittedName>
</protein>
<evidence type="ECO:0000313" key="2">
    <source>
        <dbReference type="EMBL" id="OBA77110.1"/>
    </source>
</evidence>
<dbReference type="GO" id="GO:0097063">
    <property type="term" value="F:cadmium ion sensor activity"/>
    <property type="evidence" value="ECO:0007669"/>
    <property type="project" value="TreeGrafter"/>
</dbReference>
<dbReference type="PANTHER" id="PTHR39168:SF1">
    <property type="entry name" value="TRANSCRIPTIONAL REGULATORY PROTEIN"/>
    <property type="match status" value="1"/>
</dbReference>
<dbReference type="GO" id="GO:0046686">
    <property type="term" value="P:response to cadmium ion"/>
    <property type="evidence" value="ECO:0007669"/>
    <property type="project" value="TreeGrafter"/>
</dbReference>
<dbReference type="InterPro" id="IPR011991">
    <property type="entry name" value="ArsR-like_HTH"/>
</dbReference>
<evidence type="ECO:0000259" key="1">
    <source>
        <dbReference type="PROSITE" id="PS50987"/>
    </source>
</evidence>
<dbReference type="AlphaFoldDB" id="A0A1A0LVD4"/>
<dbReference type="InterPro" id="IPR052543">
    <property type="entry name" value="HTH_Metal-responsive_Reg"/>
</dbReference>
<reference evidence="2 3" key="1">
    <citation type="submission" date="2016-06" db="EMBL/GenBank/DDBJ databases">
        <authorList>
            <person name="Kjaerup R.B."/>
            <person name="Dalgaard T.S."/>
            <person name="Juul-Madsen H.R."/>
        </authorList>
    </citation>
    <scope>NUCLEOTIDE SEQUENCE [LARGE SCALE GENOMIC DNA]</scope>
    <source>
        <strain evidence="2 3">1199456.5</strain>
    </source>
</reference>
<gene>
    <name evidence="2" type="ORF">A5642_00435</name>
</gene>
<dbReference type="PROSITE" id="PS50987">
    <property type="entry name" value="HTH_ARSR_2"/>
    <property type="match status" value="1"/>
</dbReference>
<dbReference type="SUPFAM" id="SSF46785">
    <property type="entry name" value="Winged helix' DNA-binding domain"/>
    <property type="match status" value="1"/>
</dbReference>
<dbReference type="RefSeq" id="WP_064860892.1">
    <property type="nucleotide sequence ID" value="NZ_LZSF01000283.1"/>
</dbReference>
<dbReference type="PRINTS" id="PR00778">
    <property type="entry name" value="HTHARSR"/>
</dbReference>
<dbReference type="GO" id="GO:0010288">
    <property type="term" value="P:response to lead ion"/>
    <property type="evidence" value="ECO:0007669"/>
    <property type="project" value="TreeGrafter"/>
</dbReference>
<dbReference type="InterPro" id="IPR001845">
    <property type="entry name" value="HTH_ArsR_DNA-bd_dom"/>
</dbReference>
<dbReference type="Pfam" id="PF12840">
    <property type="entry name" value="HTH_20"/>
    <property type="match status" value="1"/>
</dbReference>
<dbReference type="Proteomes" id="UP000093962">
    <property type="component" value="Unassembled WGS sequence"/>
</dbReference>
<accession>A0A1A0LVD4</accession>
<proteinExistence type="predicted"/>
<dbReference type="GO" id="GO:0003700">
    <property type="term" value="F:DNA-binding transcription factor activity"/>
    <property type="evidence" value="ECO:0007669"/>
    <property type="project" value="InterPro"/>
</dbReference>
<dbReference type="CDD" id="cd00090">
    <property type="entry name" value="HTH_ARSR"/>
    <property type="match status" value="1"/>
</dbReference>
<dbReference type="InterPro" id="IPR036390">
    <property type="entry name" value="WH_DNA-bd_sf"/>
</dbReference>
<feature type="domain" description="HTH arsR-type" evidence="1">
    <location>
        <begin position="1"/>
        <end position="93"/>
    </location>
</feature>
<dbReference type="PANTHER" id="PTHR39168">
    <property type="entry name" value="TRANSCRIPTIONAL REGULATOR-RELATED"/>
    <property type="match status" value="1"/>
</dbReference>
<dbReference type="InterPro" id="IPR036388">
    <property type="entry name" value="WH-like_DNA-bd_sf"/>
</dbReference>
<evidence type="ECO:0000313" key="3">
    <source>
        <dbReference type="Proteomes" id="UP000093962"/>
    </source>
</evidence>
<dbReference type="GO" id="GO:0032791">
    <property type="term" value="F:lead ion binding"/>
    <property type="evidence" value="ECO:0007669"/>
    <property type="project" value="TreeGrafter"/>
</dbReference>
<comment type="caution">
    <text evidence="2">The sequence shown here is derived from an EMBL/GenBank/DDBJ whole genome shotgun (WGS) entry which is preliminary data.</text>
</comment>
<dbReference type="OrthoDB" id="3232131at2"/>
<organism evidence="2 3">
    <name type="scientific">Mycolicibacterium mucogenicum</name>
    <name type="common">Mycobacterium mucogenicum</name>
    <dbReference type="NCBI Taxonomy" id="56689"/>
    <lineage>
        <taxon>Bacteria</taxon>
        <taxon>Bacillati</taxon>
        <taxon>Actinomycetota</taxon>
        <taxon>Actinomycetes</taxon>
        <taxon>Mycobacteriales</taxon>
        <taxon>Mycobacteriaceae</taxon>
        <taxon>Mycolicibacterium</taxon>
    </lineage>
</organism>
<dbReference type="SMART" id="SM00418">
    <property type="entry name" value="HTH_ARSR"/>
    <property type="match status" value="1"/>
</dbReference>
<dbReference type="Gene3D" id="1.10.10.10">
    <property type="entry name" value="Winged helix-like DNA-binding domain superfamily/Winged helix DNA-binding domain"/>
    <property type="match status" value="1"/>
</dbReference>
<sequence>MTAESLAAVASAMADTTRARMLIALMDGRAWTAKELATHAGVAASTATEHINRLVTVGLVGERRQGRHRYVELVDADVAEVLESLAVLGEQPSTPPRGMREAVINSALARGRTCYDHFAGRLGVTITEALLRRGVLDESLALTSDGRRWLTDALGAPFEPGRRATTRSCLDWTERRRHLAGAAGAHIATAMFTRGWVRRIGSSRAVVVTPAGGEGLERLLGIEGAAHFSAAG</sequence>
<dbReference type="EMBL" id="LZSF01000283">
    <property type="protein sequence ID" value="OBA77110.1"/>
    <property type="molecule type" value="Genomic_DNA"/>
</dbReference>
<dbReference type="GO" id="GO:0003677">
    <property type="term" value="F:DNA binding"/>
    <property type="evidence" value="ECO:0007669"/>
    <property type="project" value="TreeGrafter"/>
</dbReference>